<evidence type="ECO:0000313" key="2">
    <source>
        <dbReference type="RefSeq" id="XP_075079764.1"/>
    </source>
</evidence>
<gene>
    <name evidence="2" type="primary">LOC107821918</name>
</gene>
<proteinExistence type="predicted"/>
<name>A0AC58S4F2_TOBAC</name>
<organism evidence="1 2">
    <name type="scientific">Nicotiana tabacum</name>
    <name type="common">Common tobacco</name>
    <dbReference type="NCBI Taxonomy" id="4097"/>
    <lineage>
        <taxon>Eukaryota</taxon>
        <taxon>Viridiplantae</taxon>
        <taxon>Streptophyta</taxon>
        <taxon>Embryophyta</taxon>
        <taxon>Tracheophyta</taxon>
        <taxon>Spermatophyta</taxon>
        <taxon>Magnoliopsida</taxon>
        <taxon>eudicotyledons</taxon>
        <taxon>Gunneridae</taxon>
        <taxon>Pentapetalae</taxon>
        <taxon>asterids</taxon>
        <taxon>lamiids</taxon>
        <taxon>Solanales</taxon>
        <taxon>Solanaceae</taxon>
        <taxon>Nicotianoideae</taxon>
        <taxon>Nicotianeae</taxon>
        <taxon>Nicotiana</taxon>
    </lineage>
</organism>
<sequence length="389" mass="45233">MSVVSLKKTEEDMFMYAFVALYPSIKEWQYCKLVVLVDGTFLKSTYRGTLLIASTQDLAGSILPLAYAIVDSENNASWDCFFARFKDAFGEREGMCIVLDKNEGIKNAVATLYPQLKDIFFSIAKAYTIEKFDYHMAEVEKIDKWVKDYLMNVGYERWSRAHSIVNRTLIMTSNIVKSINAALKVARELPVLPLLEYIRQLIGRWNVTNKKNKIESFTDLGKRYDTMLMDNLELSHRMKCPHVQKQRLSMYCSIYVYPTVEILVTPLASYLYSVLDKGKQRMVFLKDRTCSCRRFQLGELSCAHARAILKYKYIDHTEYCSVYYTRKYLLKTYEILIYLVPDKSTWKIPAEVLDEKVLPPYVTKRIGRPRKGMCKPISEREQKISISCG</sequence>
<evidence type="ECO:0000313" key="1">
    <source>
        <dbReference type="Proteomes" id="UP000790787"/>
    </source>
</evidence>
<dbReference type="RefSeq" id="XP_075079764.1">
    <property type="nucleotide sequence ID" value="XM_075223663.1"/>
</dbReference>
<keyword evidence="1" id="KW-1185">Reference proteome</keyword>
<reference evidence="2" key="2">
    <citation type="submission" date="2025-08" db="UniProtKB">
        <authorList>
            <consortium name="RefSeq"/>
        </authorList>
    </citation>
    <scope>IDENTIFICATION</scope>
    <source>
        <tissue evidence="2">Leaf</tissue>
    </source>
</reference>
<dbReference type="Proteomes" id="UP000790787">
    <property type="component" value="Chromosome 10"/>
</dbReference>
<reference evidence="1" key="1">
    <citation type="journal article" date="2014" name="Nat. Commun.">
        <title>The tobacco genome sequence and its comparison with those of tomato and potato.</title>
        <authorList>
            <person name="Sierro N."/>
            <person name="Battey J.N."/>
            <person name="Ouadi S."/>
            <person name="Bakaher N."/>
            <person name="Bovet L."/>
            <person name="Willig A."/>
            <person name="Goepfert S."/>
            <person name="Peitsch M.C."/>
            <person name="Ivanov N.V."/>
        </authorList>
    </citation>
    <scope>NUCLEOTIDE SEQUENCE [LARGE SCALE GENOMIC DNA]</scope>
</reference>
<protein>
    <submittedName>
        <fullName evidence="2">Uncharacterized protein LOC107821918</fullName>
    </submittedName>
</protein>
<accession>A0AC58S4F2</accession>